<protein>
    <submittedName>
        <fullName evidence="3">Uncharacterized protein LOC111596072</fullName>
    </submittedName>
</protein>
<dbReference type="OMA" id="RCFEDIT"/>
<dbReference type="AlphaFoldDB" id="A0A6J1LJD6"/>
<gene>
    <name evidence="3" type="primary">LOC111596072</name>
</gene>
<dbReference type="GeneID" id="111596072"/>
<feature type="compositionally biased region" description="Polar residues" evidence="1">
    <location>
        <begin position="254"/>
        <end position="264"/>
    </location>
</feature>
<feature type="region of interest" description="Disordered" evidence="1">
    <location>
        <begin position="67"/>
        <end position="103"/>
    </location>
</feature>
<dbReference type="Proteomes" id="UP000504633">
    <property type="component" value="Unplaced"/>
</dbReference>
<sequence>MEAARAFEKYLRARIRAERLNYSVFEQYVSRRQHKSFDRLRAGHFATSRNSLPTSYIKIPMCRSMADNRRPVPCPEKPSKETVSSRAKDEGAEKAKDRQKSKGKNKYICKLPIIVVRSKRTPECTHGSSTKTRFRCCLVKEELRTKMPPKDSNTSSASPMVVPGCPSSQSLSTKRANLAEKQEVLKSAECEELPEIANELGALTKKLERQIQMEIDQKRILNTMNDRLKQLCENIKTLNETTNQIKCGKENPAKSPTKQTSTCLESPIDEGNAPLERTHSSRCEFCKDSDLPVISTMQYPLFKMIGKRSFGDIALSILLRADNVYHVNVRDLETGTVLGCLLVSDAGIREANSLGLFKEILTFCVIDERSTISGKDSVFGNINFEFIRKQRLTGGDMLSDNSQQNLCHEKAHSHQYEAEFYQADVRGSVESDQDADCQSKIFEEVQPKLQFHSTKPNNIVKSGHSVSKTLTVMKSNPGSTCKPKMSLSEVIREINSYSSSIVLADTETKYPVRKLRITSLMDYSSASEFEDDDSSTTTK</sequence>
<name>A0A6J1LJD6_DROHY</name>
<keyword evidence="2" id="KW-1185">Reference proteome</keyword>
<evidence type="ECO:0000256" key="1">
    <source>
        <dbReference type="SAM" id="MobiDB-lite"/>
    </source>
</evidence>
<feature type="compositionally biased region" description="Basic and acidic residues" evidence="1">
    <location>
        <begin position="86"/>
        <end position="100"/>
    </location>
</feature>
<organism evidence="2 3">
    <name type="scientific">Drosophila hydei</name>
    <name type="common">Fruit fly</name>
    <dbReference type="NCBI Taxonomy" id="7224"/>
    <lineage>
        <taxon>Eukaryota</taxon>
        <taxon>Metazoa</taxon>
        <taxon>Ecdysozoa</taxon>
        <taxon>Arthropoda</taxon>
        <taxon>Hexapoda</taxon>
        <taxon>Insecta</taxon>
        <taxon>Pterygota</taxon>
        <taxon>Neoptera</taxon>
        <taxon>Endopterygota</taxon>
        <taxon>Diptera</taxon>
        <taxon>Brachycera</taxon>
        <taxon>Muscomorpha</taxon>
        <taxon>Ephydroidea</taxon>
        <taxon>Drosophilidae</taxon>
        <taxon>Drosophila</taxon>
    </lineage>
</organism>
<proteinExistence type="predicted"/>
<feature type="region of interest" description="Disordered" evidence="1">
    <location>
        <begin position="247"/>
        <end position="267"/>
    </location>
</feature>
<feature type="region of interest" description="Disordered" evidence="1">
    <location>
        <begin position="147"/>
        <end position="172"/>
    </location>
</feature>
<evidence type="ECO:0000313" key="3">
    <source>
        <dbReference type="RefSeq" id="XP_023165892.2"/>
    </source>
</evidence>
<dbReference type="OrthoDB" id="7860528at2759"/>
<dbReference type="RefSeq" id="XP_023165892.2">
    <property type="nucleotide sequence ID" value="XM_023310124.2"/>
</dbReference>
<accession>A0A6J1LJD6</accession>
<reference evidence="3" key="1">
    <citation type="submission" date="2025-08" db="UniProtKB">
        <authorList>
            <consortium name="RefSeq"/>
        </authorList>
    </citation>
    <scope>IDENTIFICATION</scope>
    <source>
        <strain evidence="3">15085-1641.00</strain>
        <tissue evidence="3">Whole body</tissue>
    </source>
</reference>
<dbReference type="KEGG" id="dhe:111596072"/>
<evidence type="ECO:0000313" key="2">
    <source>
        <dbReference type="Proteomes" id="UP000504633"/>
    </source>
</evidence>